<feature type="compositionally biased region" description="Acidic residues" evidence="1">
    <location>
        <begin position="764"/>
        <end position="775"/>
    </location>
</feature>
<keyword evidence="4" id="KW-1185">Reference proteome</keyword>
<evidence type="ECO:0000259" key="2">
    <source>
        <dbReference type="Pfam" id="PF00350"/>
    </source>
</evidence>
<dbReference type="Proteomes" id="UP000320390">
    <property type="component" value="Chromosome"/>
</dbReference>
<feature type="domain" description="Dynamin N-terminal" evidence="2">
    <location>
        <begin position="125"/>
        <end position="303"/>
    </location>
</feature>
<evidence type="ECO:0000256" key="1">
    <source>
        <dbReference type="SAM" id="MobiDB-lite"/>
    </source>
</evidence>
<feature type="region of interest" description="Disordered" evidence="1">
    <location>
        <begin position="763"/>
        <end position="790"/>
    </location>
</feature>
<dbReference type="Gene3D" id="3.40.50.300">
    <property type="entry name" value="P-loop containing nucleotide triphosphate hydrolases"/>
    <property type="match status" value="1"/>
</dbReference>
<protein>
    <submittedName>
        <fullName evidence="3">Dynamin family protein</fullName>
    </submittedName>
</protein>
<dbReference type="SUPFAM" id="SSF52540">
    <property type="entry name" value="P-loop containing nucleoside triphosphate hydrolases"/>
    <property type="match status" value="1"/>
</dbReference>
<evidence type="ECO:0000313" key="4">
    <source>
        <dbReference type="Proteomes" id="UP000320390"/>
    </source>
</evidence>
<dbReference type="AlphaFoldDB" id="A0A518EYG9"/>
<dbReference type="CDD" id="cd00882">
    <property type="entry name" value="Ras_like_GTPase"/>
    <property type="match status" value="1"/>
</dbReference>
<organism evidence="3 4">
    <name type="scientific">Saltatorellus ferox</name>
    <dbReference type="NCBI Taxonomy" id="2528018"/>
    <lineage>
        <taxon>Bacteria</taxon>
        <taxon>Pseudomonadati</taxon>
        <taxon>Planctomycetota</taxon>
        <taxon>Planctomycetia</taxon>
        <taxon>Planctomycetia incertae sedis</taxon>
        <taxon>Saltatorellus</taxon>
    </lineage>
</organism>
<dbReference type="InterPro" id="IPR045063">
    <property type="entry name" value="Dynamin_N"/>
</dbReference>
<dbReference type="EMBL" id="CP036434">
    <property type="protein sequence ID" value="QDV09131.1"/>
    <property type="molecule type" value="Genomic_DNA"/>
</dbReference>
<proteinExistence type="predicted"/>
<dbReference type="RefSeq" id="WP_419190534.1">
    <property type="nucleotide sequence ID" value="NZ_CP036434.1"/>
</dbReference>
<dbReference type="InterPro" id="IPR027417">
    <property type="entry name" value="P-loop_NTPase"/>
</dbReference>
<accession>A0A518EYG9</accession>
<feature type="region of interest" description="Disordered" evidence="1">
    <location>
        <begin position="35"/>
        <end position="91"/>
    </location>
</feature>
<dbReference type="Pfam" id="PF00350">
    <property type="entry name" value="Dynamin_N"/>
    <property type="match status" value="1"/>
</dbReference>
<gene>
    <name evidence="3" type="ORF">Poly30_46880</name>
</gene>
<sequence length="790" mass="86356">MRTLLSQFCEAFDANVRPLLAPIGEAAGILNGARAQDPVGQTGNGTASARSSAASPAAHSAGPFGGPFGAVSSENGSSQDGPGETAAPKAARKDLDLPEVRAELLDLQHQIQGLVDKVAEQQAYVLLFGPLKSGKSTLMNALAGTYVSEVSSLPAYPCMVYLSHAPERNFYVSRYNGDTERFTDPSALYGHISRAHGELAGKLRAAETEGKHFDPALHFPDAIRKVDVRIPAGDLAQSGAVLVDTPGLYSRMKFGYDRMTRDFRDSASCAIFIVKSDNLFLEQVFEEFEDLLDLFSRIFLVVNLDTTKSDLSPDGSLVPSLEQEDPLRIIDAFENLAMSQPLKEAADEGRLKIYPVDLLRAASHRLSADDEEAAPARGQANFDAFLGDLTDYLNSTDYLVAFLGDSLRRAEGLLDDLDDLVEHESVAALRAHTDALDAERQDLSRRRHSVHRLEAFDWRASFEELDEKLSPSIRSRAKSSSVETERELDAMVEAWFKTDASFESLVKDDLEPRFARYESQLADFVAQTLEEEVKPGTAGLLLPSEIGADLHSARLNMNLIGDESLKAMEKQAALGHVSAPLTVDKVPVRKSLFDWLLFRTRASCAKRLFGETGNPAARIPVEKKQARLGDEAKAAIRRELDLYKGRFFHETVQRTHRHLIGRYADAAVHSMKTQLKERDAALESEIQTVVDRLVRHRKILSHFAALRTETARARGGIEQLGLSYGQTEPEKLIQPAPAGQLPPMPNGTIQLPEPLIPHVAGADAGEEAVGTEETEAAVQEVAGSESTPGE</sequence>
<evidence type="ECO:0000313" key="3">
    <source>
        <dbReference type="EMBL" id="QDV09131.1"/>
    </source>
</evidence>
<name>A0A518EYG9_9BACT</name>
<feature type="compositionally biased region" description="Low complexity" evidence="1">
    <location>
        <begin position="47"/>
        <end position="62"/>
    </location>
</feature>
<reference evidence="3 4" key="1">
    <citation type="submission" date="2019-02" db="EMBL/GenBank/DDBJ databases">
        <title>Deep-cultivation of Planctomycetes and their phenomic and genomic characterization uncovers novel biology.</title>
        <authorList>
            <person name="Wiegand S."/>
            <person name="Jogler M."/>
            <person name="Boedeker C."/>
            <person name="Pinto D."/>
            <person name="Vollmers J."/>
            <person name="Rivas-Marin E."/>
            <person name="Kohn T."/>
            <person name="Peeters S.H."/>
            <person name="Heuer A."/>
            <person name="Rast P."/>
            <person name="Oberbeckmann S."/>
            <person name="Bunk B."/>
            <person name="Jeske O."/>
            <person name="Meyerdierks A."/>
            <person name="Storesund J.E."/>
            <person name="Kallscheuer N."/>
            <person name="Luecker S."/>
            <person name="Lage O.M."/>
            <person name="Pohl T."/>
            <person name="Merkel B.J."/>
            <person name="Hornburger P."/>
            <person name="Mueller R.-W."/>
            <person name="Bruemmer F."/>
            <person name="Labrenz M."/>
            <person name="Spormann A.M."/>
            <person name="Op den Camp H."/>
            <person name="Overmann J."/>
            <person name="Amann R."/>
            <person name="Jetten M.S.M."/>
            <person name="Mascher T."/>
            <person name="Medema M.H."/>
            <person name="Devos D.P."/>
            <person name="Kaster A.-K."/>
            <person name="Ovreas L."/>
            <person name="Rohde M."/>
            <person name="Galperin M.Y."/>
            <person name="Jogler C."/>
        </authorList>
    </citation>
    <scope>NUCLEOTIDE SEQUENCE [LARGE SCALE GENOMIC DNA]</scope>
    <source>
        <strain evidence="3 4">Poly30</strain>
    </source>
</reference>